<dbReference type="GO" id="GO:0016020">
    <property type="term" value="C:membrane"/>
    <property type="evidence" value="ECO:0007669"/>
    <property type="project" value="UniProtKB-SubCell"/>
</dbReference>
<dbReference type="InterPro" id="IPR050360">
    <property type="entry name" value="MFS_Sugar_Transporters"/>
</dbReference>
<dbReference type="Pfam" id="PF00083">
    <property type="entry name" value="Sugar_tr"/>
    <property type="match status" value="1"/>
</dbReference>
<feature type="transmembrane region" description="Helical" evidence="8">
    <location>
        <begin position="352"/>
        <end position="370"/>
    </location>
</feature>
<dbReference type="InterPro" id="IPR005829">
    <property type="entry name" value="Sugar_transporter_CS"/>
</dbReference>
<dbReference type="NCBIfam" id="TIGR00879">
    <property type="entry name" value="SP"/>
    <property type="match status" value="1"/>
</dbReference>
<evidence type="ECO:0000256" key="4">
    <source>
        <dbReference type="ARBA" id="ARBA00022692"/>
    </source>
</evidence>
<dbReference type="InterPro" id="IPR020846">
    <property type="entry name" value="MFS_dom"/>
</dbReference>
<keyword evidence="11" id="KW-1185">Reference proteome</keyword>
<evidence type="ECO:0000256" key="6">
    <source>
        <dbReference type="ARBA" id="ARBA00023136"/>
    </source>
</evidence>
<evidence type="ECO:0000256" key="1">
    <source>
        <dbReference type="ARBA" id="ARBA00004141"/>
    </source>
</evidence>
<evidence type="ECO:0000256" key="3">
    <source>
        <dbReference type="ARBA" id="ARBA00022448"/>
    </source>
</evidence>
<dbReference type="SUPFAM" id="SSF103473">
    <property type="entry name" value="MFS general substrate transporter"/>
    <property type="match status" value="1"/>
</dbReference>
<comment type="caution">
    <text evidence="10">The sequence shown here is derived from an EMBL/GenBank/DDBJ whole genome shotgun (WGS) entry which is preliminary data.</text>
</comment>
<dbReference type="InterPro" id="IPR003663">
    <property type="entry name" value="Sugar/inositol_transpt"/>
</dbReference>
<dbReference type="PROSITE" id="PS00216">
    <property type="entry name" value="SUGAR_TRANSPORT_1"/>
    <property type="match status" value="1"/>
</dbReference>
<dbReference type="InterPro" id="IPR005828">
    <property type="entry name" value="MFS_sugar_transport-like"/>
</dbReference>
<keyword evidence="6 8" id="KW-0472">Membrane</keyword>
<protein>
    <recommendedName>
        <fullName evidence="9">Major facilitator superfamily (MFS) profile domain-containing protein</fullName>
    </recommendedName>
</protein>
<name>A0A8H4M083_9HYPO</name>
<evidence type="ECO:0000256" key="5">
    <source>
        <dbReference type="ARBA" id="ARBA00022989"/>
    </source>
</evidence>
<dbReference type="OrthoDB" id="2544694at2759"/>
<evidence type="ECO:0000256" key="8">
    <source>
        <dbReference type="SAM" id="Phobius"/>
    </source>
</evidence>
<feature type="transmembrane region" description="Helical" evidence="8">
    <location>
        <begin position="193"/>
        <end position="211"/>
    </location>
</feature>
<dbReference type="PANTHER" id="PTHR48022:SF44">
    <property type="entry name" value="SUGAR TRANSPORTER, PUTATIVE (AFU_ORTHOLOGUE AFUA_4G14610)-RELATED"/>
    <property type="match status" value="1"/>
</dbReference>
<dbReference type="EMBL" id="JAAVMX010000005">
    <property type="protein sequence ID" value="KAF4508036.1"/>
    <property type="molecule type" value="Genomic_DNA"/>
</dbReference>
<feature type="transmembrane region" description="Helical" evidence="8">
    <location>
        <begin position="297"/>
        <end position="316"/>
    </location>
</feature>
<dbReference type="AlphaFoldDB" id="A0A8H4M083"/>
<feature type="domain" description="Major facilitator superfamily (MFS) profile" evidence="9">
    <location>
        <begin position="26"/>
        <end position="479"/>
    </location>
</feature>
<feature type="transmembrane region" description="Helical" evidence="8">
    <location>
        <begin position="390"/>
        <end position="414"/>
    </location>
</feature>
<feature type="transmembrane region" description="Helical" evidence="8">
    <location>
        <begin position="322"/>
        <end position="343"/>
    </location>
</feature>
<evidence type="ECO:0000256" key="7">
    <source>
        <dbReference type="RuleBase" id="RU003346"/>
    </source>
</evidence>
<keyword evidence="4 8" id="KW-0812">Transmembrane</keyword>
<reference evidence="10 11" key="1">
    <citation type="journal article" date="2020" name="Genome Biol. Evol.">
        <title>A new high-quality draft genome assembly of the Chinese cordyceps Ophiocordyceps sinensis.</title>
        <authorList>
            <person name="Shu R."/>
            <person name="Zhang J."/>
            <person name="Meng Q."/>
            <person name="Zhang H."/>
            <person name="Zhou G."/>
            <person name="Li M."/>
            <person name="Wu P."/>
            <person name="Zhao Y."/>
            <person name="Chen C."/>
            <person name="Qin Q."/>
        </authorList>
    </citation>
    <scope>NUCLEOTIDE SEQUENCE [LARGE SCALE GENOMIC DNA]</scope>
    <source>
        <strain evidence="10 11">IOZ07</strain>
    </source>
</reference>
<dbReference type="InterPro" id="IPR036259">
    <property type="entry name" value="MFS_trans_sf"/>
</dbReference>
<dbReference type="Gene3D" id="1.20.1250.20">
    <property type="entry name" value="MFS general substrate transporter like domains"/>
    <property type="match status" value="1"/>
</dbReference>
<dbReference type="PANTHER" id="PTHR48022">
    <property type="entry name" value="PLASTIDIC GLUCOSE TRANSPORTER 4"/>
    <property type="match status" value="1"/>
</dbReference>
<feature type="transmembrane region" description="Helical" evidence="8">
    <location>
        <begin position="76"/>
        <end position="94"/>
    </location>
</feature>
<evidence type="ECO:0000256" key="2">
    <source>
        <dbReference type="ARBA" id="ARBA00010992"/>
    </source>
</evidence>
<keyword evidence="3 7" id="KW-0813">Transport</keyword>
<feature type="transmembrane region" description="Helical" evidence="8">
    <location>
        <begin position="454"/>
        <end position="475"/>
    </location>
</feature>
<evidence type="ECO:0000259" key="9">
    <source>
        <dbReference type="PROSITE" id="PS50850"/>
    </source>
</evidence>
<gene>
    <name evidence="10" type="ORF">G6O67_004471</name>
</gene>
<evidence type="ECO:0000313" key="11">
    <source>
        <dbReference type="Proteomes" id="UP000557566"/>
    </source>
</evidence>
<comment type="similarity">
    <text evidence="2 7">Belongs to the major facilitator superfamily. Sugar transporter (TC 2.A.1.1) family.</text>
</comment>
<dbReference type="GO" id="GO:0005351">
    <property type="term" value="F:carbohydrate:proton symporter activity"/>
    <property type="evidence" value="ECO:0007669"/>
    <property type="project" value="TreeGrafter"/>
</dbReference>
<sequence length="553" mass="59370">MYSADFATCNMQTWKHMPGRVVLFLINAVAATALIFEGYNQGVFGAVSETPGFISMADIGRDGVVTNSTKQGVLAAAYYLGAMWGCPVGGWAADKVGRKRGVLLGTLFGILGAALQAASRNSDMFICARVVTGIGIGFMNAVVLPWVSELSESHNRGSSFSLVFAANYLGIVIAYCINYGLRNSNADFLWRFPLAWMAAPLLLVAAALPFLPESPRWLIANGRREQALEILCRLRGDLSSADAGITNQVERLDATAEATHHRRNDLINMVLGGRHSGSLHLGRRAAMGFALQWIQQWSGILAIVAWAGNLFSLAGFDATKALWLAGLVNAVGVPGTAAAALVIDRMGRVKSLITSFVIQAIALFLVAGLVKSSQDAAATAKDLSLRLGTAAASCVFVYTWFFTMFNIIPCWIYGTEIWPQEIRAKGYSFTIFGWATGCGSTQFLIPIMLSRLGYGTYIFFGAVNIIAVPVVWLLFPETANKSLEEVSLLFASGSLLATENTREFHRRVDAAGGHVATAAKCLLDEVDGRAEAGSTQSEHVAGNGIKRKGVFKV</sequence>
<comment type="subcellular location">
    <subcellularLocation>
        <location evidence="1">Membrane</location>
        <topology evidence="1">Multi-pass membrane protein</topology>
    </subcellularLocation>
</comment>
<feature type="transmembrane region" description="Helical" evidence="8">
    <location>
        <begin position="160"/>
        <end position="181"/>
    </location>
</feature>
<accession>A0A8H4M083</accession>
<feature type="transmembrane region" description="Helical" evidence="8">
    <location>
        <begin position="21"/>
        <end position="39"/>
    </location>
</feature>
<dbReference type="PROSITE" id="PS50850">
    <property type="entry name" value="MFS"/>
    <property type="match status" value="1"/>
</dbReference>
<dbReference type="Proteomes" id="UP000557566">
    <property type="component" value="Unassembled WGS sequence"/>
</dbReference>
<evidence type="ECO:0000313" key="10">
    <source>
        <dbReference type="EMBL" id="KAF4508036.1"/>
    </source>
</evidence>
<feature type="transmembrane region" description="Helical" evidence="8">
    <location>
        <begin position="130"/>
        <end position="148"/>
    </location>
</feature>
<organism evidence="10 11">
    <name type="scientific">Ophiocordyceps sinensis</name>
    <dbReference type="NCBI Taxonomy" id="72228"/>
    <lineage>
        <taxon>Eukaryota</taxon>
        <taxon>Fungi</taxon>
        <taxon>Dikarya</taxon>
        <taxon>Ascomycota</taxon>
        <taxon>Pezizomycotina</taxon>
        <taxon>Sordariomycetes</taxon>
        <taxon>Hypocreomycetidae</taxon>
        <taxon>Hypocreales</taxon>
        <taxon>Ophiocordycipitaceae</taxon>
        <taxon>Ophiocordyceps</taxon>
    </lineage>
</organism>
<proteinExistence type="inferred from homology"/>
<keyword evidence="5 8" id="KW-1133">Transmembrane helix</keyword>